<dbReference type="AlphaFoldDB" id="I4YM41"/>
<dbReference type="HOGENOM" id="CLU_3330222_0_0_5"/>
<evidence type="ECO:0000313" key="1">
    <source>
        <dbReference type="EMBL" id="EIM25033.1"/>
    </source>
</evidence>
<organism evidence="1 2">
    <name type="scientific">Microvirga lotononidis</name>
    <dbReference type="NCBI Taxonomy" id="864069"/>
    <lineage>
        <taxon>Bacteria</taxon>
        <taxon>Pseudomonadati</taxon>
        <taxon>Pseudomonadota</taxon>
        <taxon>Alphaproteobacteria</taxon>
        <taxon>Hyphomicrobiales</taxon>
        <taxon>Methylobacteriaceae</taxon>
        <taxon>Microvirga</taxon>
    </lineage>
</organism>
<keyword evidence="2" id="KW-1185">Reference proteome</keyword>
<gene>
    <name evidence="1" type="ORF">MicloDRAFT_00057530</name>
</gene>
<protein>
    <submittedName>
        <fullName evidence="1">Uncharacterized protein</fullName>
    </submittedName>
</protein>
<proteinExistence type="predicted"/>
<evidence type="ECO:0000313" key="2">
    <source>
        <dbReference type="Proteomes" id="UP000003947"/>
    </source>
</evidence>
<dbReference type="EMBL" id="JH660647">
    <property type="protein sequence ID" value="EIM25033.1"/>
    <property type="molecule type" value="Genomic_DNA"/>
</dbReference>
<dbReference type="PATRIC" id="fig|864069.3.peg.6175"/>
<accession>I4YM41</accession>
<name>I4YM41_9HYPH</name>
<sequence length="38" mass="4464">MVAFRYAIFCNPIICNYVNNKFGLSINYWRSSHFGEGM</sequence>
<dbReference type="STRING" id="864069.MicloDRAFT_00057530"/>
<dbReference type="Proteomes" id="UP000003947">
    <property type="component" value="Unassembled WGS sequence"/>
</dbReference>
<reference evidence="1 2" key="1">
    <citation type="submission" date="2012-02" db="EMBL/GenBank/DDBJ databases">
        <title>Improved High-Quality Draft sequence of Microvirga sp. WSM3557.</title>
        <authorList>
            <consortium name="US DOE Joint Genome Institute"/>
            <person name="Lucas S."/>
            <person name="Han J."/>
            <person name="Lapidus A."/>
            <person name="Cheng J.-F."/>
            <person name="Goodwin L."/>
            <person name="Pitluck S."/>
            <person name="Peters L."/>
            <person name="Zhang X."/>
            <person name="Detter J.C."/>
            <person name="Han C."/>
            <person name="Tapia R."/>
            <person name="Land M."/>
            <person name="Hauser L."/>
            <person name="Kyrpides N."/>
            <person name="Ivanova N."/>
            <person name="Pagani I."/>
            <person name="Brau L."/>
            <person name="Yates R."/>
            <person name="O'Hara G."/>
            <person name="Rui T."/>
            <person name="Howieson J."/>
            <person name="Reeve W."/>
            <person name="Woyke T."/>
        </authorList>
    </citation>
    <scope>NUCLEOTIDE SEQUENCE [LARGE SCALE GENOMIC DNA]</scope>
    <source>
        <strain evidence="1 2">WSM3557</strain>
    </source>
</reference>